<dbReference type="Gene3D" id="1.10.10.10">
    <property type="entry name" value="Winged helix-like DNA-binding domain superfamily/Winged helix DNA-binding domain"/>
    <property type="match status" value="2"/>
</dbReference>
<proteinExistence type="inferred from homology"/>
<gene>
    <name evidence="5" type="primary">recX</name>
    <name evidence="9" type="ORF">GCM10023353_22370</name>
</gene>
<comment type="function">
    <text evidence="5">Modulates RecA activity.</text>
</comment>
<dbReference type="Pfam" id="PF21982">
    <property type="entry name" value="RecX_HTH1"/>
    <property type="match status" value="1"/>
</dbReference>
<evidence type="ECO:0000256" key="3">
    <source>
        <dbReference type="ARBA" id="ARBA00018111"/>
    </source>
</evidence>
<dbReference type="HAMAP" id="MF_01114">
    <property type="entry name" value="RecX"/>
    <property type="match status" value="1"/>
</dbReference>
<name>A0ABP9CR63_9ACTN</name>
<organism evidence="9 10">
    <name type="scientific">Tomitella cavernea</name>
    <dbReference type="NCBI Taxonomy" id="1387982"/>
    <lineage>
        <taxon>Bacteria</taxon>
        <taxon>Bacillati</taxon>
        <taxon>Actinomycetota</taxon>
        <taxon>Actinomycetes</taxon>
        <taxon>Mycobacteriales</taxon>
        <taxon>Tomitella</taxon>
    </lineage>
</organism>
<dbReference type="RefSeq" id="WP_200175090.1">
    <property type="nucleotide sequence ID" value="NZ_BAABKQ010000001.1"/>
</dbReference>
<evidence type="ECO:0000256" key="2">
    <source>
        <dbReference type="ARBA" id="ARBA00009695"/>
    </source>
</evidence>
<sequence>MDPERAENENVGRADSLRGGAGDERGRAYDASLRLLAERARSRAELAERLHRKGHADTVVTPLLDDLERAGLLDDADFAEQWVYFRHRDGARSRRALGIELRRKGVDDAVIEQAVAQISDEDECGRAAALVRRTLSRRRTPAADDAEAARREQRRLVGMLARKGYGSELAYGVVMDEWRAAAEERAADGD</sequence>
<dbReference type="EMBL" id="BAABKQ010000001">
    <property type="protein sequence ID" value="GAA4815926.1"/>
    <property type="molecule type" value="Genomic_DNA"/>
</dbReference>
<evidence type="ECO:0000256" key="5">
    <source>
        <dbReference type="HAMAP-Rule" id="MF_01114"/>
    </source>
</evidence>
<comment type="caution">
    <text evidence="9">The sequence shown here is derived from an EMBL/GenBank/DDBJ whole genome shotgun (WGS) entry which is preliminary data.</text>
</comment>
<keyword evidence="4 5" id="KW-0963">Cytoplasm</keyword>
<dbReference type="Proteomes" id="UP001500839">
    <property type="component" value="Unassembled WGS sequence"/>
</dbReference>
<accession>A0ABP9CR63</accession>
<dbReference type="InterPro" id="IPR003783">
    <property type="entry name" value="Regulatory_RecX"/>
</dbReference>
<dbReference type="InterPro" id="IPR036388">
    <property type="entry name" value="WH-like_DNA-bd_sf"/>
</dbReference>
<feature type="domain" description="RecX second three-helical" evidence="7">
    <location>
        <begin position="74"/>
        <end position="114"/>
    </location>
</feature>
<evidence type="ECO:0000313" key="9">
    <source>
        <dbReference type="EMBL" id="GAA4815926.1"/>
    </source>
</evidence>
<evidence type="ECO:0000256" key="1">
    <source>
        <dbReference type="ARBA" id="ARBA00004496"/>
    </source>
</evidence>
<feature type="region of interest" description="Disordered" evidence="6">
    <location>
        <begin position="1"/>
        <end position="25"/>
    </location>
</feature>
<dbReference type="InterPro" id="IPR053924">
    <property type="entry name" value="RecX_HTH_2nd"/>
</dbReference>
<protein>
    <recommendedName>
        <fullName evidence="3 5">Regulatory protein RecX</fullName>
    </recommendedName>
</protein>
<evidence type="ECO:0000256" key="6">
    <source>
        <dbReference type="SAM" id="MobiDB-lite"/>
    </source>
</evidence>
<keyword evidence="10" id="KW-1185">Reference proteome</keyword>
<dbReference type="InterPro" id="IPR053926">
    <property type="entry name" value="RecX_HTH_1st"/>
</dbReference>
<evidence type="ECO:0000256" key="4">
    <source>
        <dbReference type="ARBA" id="ARBA00022490"/>
    </source>
</evidence>
<comment type="subcellular location">
    <subcellularLocation>
        <location evidence="1 5">Cytoplasm</location>
    </subcellularLocation>
</comment>
<evidence type="ECO:0000259" key="8">
    <source>
        <dbReference type="Pfam" id="PF21982"/>
    </source>
</evidence>
<feature type="domain" description="RecX first three-helical" evidence="8">
    <location>
        <begin position="28"/>
        <end position="67"/>
    </location>
</feature>
<dbReference type="PANTHER" id="PTHR33602">
    <property type="entry name" value="REGULATORY PROTEIN RECX FAMILY PROTEIN"/>
    <property type="match status" value="1"/>
</dbReference>
<evidence type="ECO:0000259" key="7">
    <source>
        <dbReference type="Pfam" id="PF02631"/>
    </source>
</evidence>
<evidence type="ECO:0000313" key="10">
    <source>
        <dbReference type="Proteomes" id="UP001500839"/>
    </source>
</evidence>
<comment type="similarity">
    <text evidence="2 5">Belongs to the RecX family.</text>
</comment>
<dbReference type="PANTHER" id="PTHR33602:SF1">
    <property type="entry name" value="REGULATORY PROTEIN RECX FAMILY PROTEIN"/>
    <property type="match status" value="1"/>
</dbReference>
<dbReference type="Pfam" id="PF02631">
    <property type="entry name" value="RecX_HTH2"/>
    <property type="match status" value="1"/>
</dbReference>
<reference evidence="10" key="1">
    <citation type="journal article" date="2019" name="Int. J. Syst. Evol. Microbiol.">
        <title>The Global Catalogue of Microorganisms (GCM) 10K type strain sequencing project: providing services to taxonomists for standard genome sequencing and annotation.</title>
        <authorList>
            <consortium name="The Broad Institute Genomics Platform"/>
            <consortium name="The Broad Institute Genome Sequencing Center for Infectious Disease"/>
            <person name="Wu L."/>
            <person name="Ma J."/>
        </authorList>
    </citation>
    <scope>NUCLEOTIDE SEQUENCE [LARGE SCALE GENOMIC DNA]</scope>
    <source>
        <strain evidence="10">JCM 18542</strain>
    </source>
</reference>